<dbReference type="InterPro" id="IPR027417">
    <property type="entry name" value="P-loop_NTPase"/>
</dbReference>
<proteinExistence type="predicted"/>
<dbReference type="SUPFAM" id="SSF53335">
    <property type="entry name" value="S-adenosyl-L-methionine-dependent methyltransferases"/>
    <property type="match status" value="1"/>
</dbReference>
<dbReference type="Gene3D" id="3.40.50.300">
    <property type="entry name" value="P-loop containing nucleotide triphosphate hydrolases"/>
    <property type="match status" value="2"/>
</dbReference>
<organism evidence="3">
    <name type="scientific">Streptococcus suis</name>
    <dbReference type="NCBI Taxonomy" id="1307"/>
    <lineage>
        <taxon>Bacteria</taxon>
        <taxon>Bacillati</taxon>
        <taxon>Bacillota</taxon>
        <taxon>Bacilli</taxon>
        <taxon>Lactobacillales</taxon>
        <taxon>Streptococcaceae</taxon>
        <taxon>Streptococcus</taxon>
    </lineage>
</organism>
<dbReference type="Pfam" id="PF04851">
    <property type="entry name" value="ResIII"/>
    <property type="match status" value="1"/>
</dbReference>
<reference evidence="3" key="1">
    <citation type="submission" date="2020-09" db="EMBL/GenBank/DDBJ databases">
        <authorList>
            <person name="Du X."/>
            <person name="Yu R."/>
        </authorList>
    </citation>
    <scope>NUCLEOTIDE SEQUENCE</scope>
    <source>
        <strain evidence="3">SC117</strain>
    </source>
</reference>
<evidence type="ECO:0000313" key="3">
    <source>
        <dbReference type="EMBL" id="QPI69511.1"/>
    </source>
</evidence>
<feature type="domain" description="Helicase ATP-binding" evidence="2">
    <location>
        <begin position="1455"/>
        <end position="1719"/>
    </location>
</feature>
<dbReference type="SMART" id="SM00487">
    <property type="entry name" value="DEXDc"/>
    <property type="match status" value="1"/>
</dbReference>
<evidence type="ECO:0000259" key="2">
    <source>
        <dbReference type="SMART" id="SM00487"/>
    </source>
</evidence>
<keyword evidence="3" id="KW-0547">Nucleotide-binding</keyword>
<dbReference type="PRINTS" id="PR00507">
    <property type="entry name" value="N12N6MTFRASE"/>
</dbReference>
<keyword evidence="3" id="KW-0347">Helicase</keyword>
<accession>A0A7S9VLX6</accession>
<dbReference type="InterPro" id="IPR000330">
    <property type="entry name" value="SNF2_N"/>
</dbReference>
<dbReference type="GO" id="GO:0005524">
    <property type="term" value="F:ATP binding"/>
    <property type="evidence" value="ECO:0007669"/>
    <property type="project" value="InterPro"/>
</dbReference>
<keyword evidence="3" id="KW-0378">Hydrolase</keyword>
<dbReference type="GO" id="GO:0004386">
    <property type="term" value="F:helicase activity"/>
    <property type="evidence" value="ECO:0007669"/>
    <property type="project" value="UniProtKB-KW"/>
</dbReference>
<dbReference type="Pfam" id="PF02384">
    <property type="entry name" value="N6_Mtase"/>
    <property type="match status" value="1"/>
</dbReference>
<dbReference type="PANTHER" id="PTHR41313:SF1">
    <property type="entry name" value="DNA METHYLASE ADENINE-SPECIFIC DOMAIN-CONTAINING PROTEIN"/>
    <property type="match status" value="1"/>
</dbReference>
<dbReference type="InterPro" id="IPR006935">
    <property type="entry name" value="Helicase/UvrB_N"/>
</dbReference>
<dbReference type="InterPro" id="IPR014001">
    <property type="entry name" value="Helicase_ATP-bd"/>
</dbReference>
<sequence length="1981" mass="225991">MNQEVLLQMMRATIPRDRALLEAFLYYQADHFDEDWDSLIRQFLTNRQEINKSVQVLHFETDVSAFVQASPYDTAHDLLTYTQVFGQNGLQKLDKLSPSEKDLVIEVAMFNLATRFQLLDSNGHYQTISTASLLEKGKGANLVNVYRVANNLADRISRDIEQFLLTYEPELETRADETVLENEETVDEHKTSVHQAISFQEEGFLVIASLDVDLSQLDIRTGKTSHLPAYEELSLRRKFEILTYFDQIRNERSKLPNLRRGDFDAEMEMTPVFEGEELLTYLEADGSPYELKRTLTTVEEKELEKIRQAIRAENQEKLTQVGIELSQFDPDQVGILLDAAGRFRLKNADLALLGGYSKASVTQLALATELLQMGLIHEKIEFFFGSQLSIEELRQIAYAFLHQELSREDAEQFEKDKSIQPDLTLRDWKNKLEKAEGKEVVDEAFEVNPLVQMVLDNYPLGTLVSYKGQDFEVTSVSDARLNGLIRIELVNDFSDIIEQNPVLYLRTWEEISQVLHIPKPEPKVELDEPDQELNLFSFLEEETSQSVNEAVQNIGVLDPDGSEKGHNDTDLEDTDNQIPEEEVVEIIPDSPVTDFHFPEDLTDFYPKTARHKVETNIAAIRLVKILEAERRKASPSEQELLAKYVGWGGLANDFFDDYNPKFSKEREELKNLVSDKEYSDLKQSSLTAYYTDPDLIRQMWDKLERDGFTGGKILDPSMGTGNFFAAMPKHLREKSELYGVELDTITGAIAKHLHPNSHIEIKGFETVAFNDNSFDLVISNVPFANIRIADNRYDKPYMIHDYFVKKSLELLHDGGQIAIISSTGTMDKRTENILQDIRETTEFLGGIRLPDSAFKAIAGTSVTSDMLFFQKHLDKGYVSDDLAFSGSIRYDKDSRIWLNPYFDGEYNSQVLGIYEVRNFNGGTLSVKGTSDDLIASVQTALHQVKAPREINRNEVFINSNVLTEQVIDTSIPAEMRENLGQYSFGYQGSTVYYRDNKGIRVGTKTEEISYYVDEEGNFKAWDPKHSQKQIDRFNSLEVTDSTALDVYVTDDAAKRGQFKGFYKKTVFYEAPLSDKEVARIKGMVDIRNAYQEVIAIQRYYDYDKETFNHLLGKLNRTYDSFVKHYGYLNSAVNRNLFDSDDKYSLLASLEDESLDPSGKSVIYTKSLAFEKALVRPEKEVKKVHTTLDALNSSLADGRGVDFDYMMSIYQVESKMTLIEELGDLIMPDPEKYLNGELTYVSRQDFLSGDVVSKLEVVDLFVKQDNQDFDWSHYAGLLETVKPARITLADIDYRIGSRWIPLSVYGKFAQETFMGKAYELSDQEVATVLEVSPIDGVITYQSKFAYTYSNATDRSLGVPASRYDSGRKIFENLLNSNQPTITKQVVEGDKKKNVTDVEKTTVLRAKETHLQELFQDFVARYPEVQQMIEDTYNRLYNRTVSKSYDGSHLTIDGLAQNISLRPHQKNAIQRIVEEKRALLAHEVGSGKTLTMLGAGFKLKELGMVHKPLYVVPSSLTAQFGQEIMKFFPTKKVYVTTKKDFAKAKRKQFVSRIITGDYDAIVIGDSQFEKIPMSREKQVTYINDKLEQLREIKLGSDSDYTVKEAERSIKGLEHQLEELQKLERDTFIEFENLGIDFLFVDEAHHFKNIRPITGLGNVAGITNTTSKKNVDMEMKVRQVQAEHGDRNVVFATGTPVSNSISELFTMMNYIQPDVLERYQVSNFDSWVGAFGNIENSMELAPTGDKYQPKKRFKKFVNLPELMRIYKETADIQTSDMLDLPVPEAKIIAVESELTQAQKYYLEELVERSDAIKSGSVDPSRDNMLKITGEARKLAIDMRLIDPAYTLSDNEKILQVVDNVERIYREGAEDKATQMIFSDIGTPKSKEEGFDVYNELKDLLVDRGIPKEEIAFVHDANTDEKKNLLSRKVNSGEVRILMASTEKGGTGLNVQSRMKAVHHLDVPWRPSDVGRILRTFKIKKNVIY</sequence>
<keyword evidence="1" id="KW-0742">SOS response</keyword>
<evidence type="ECO:0000256" key="1">
    <source>
        <dbReference type="ARBA" id="ARBA00023236"/>
    </source>
</evidence>
<keyword evidence="3" id="KW-0067">ATP-binding</keyword>
<dbReference type="Pfam" id="PF00176">
    <property type="entry name" value="SNF2-rel_dom"/>
    <property type="match status" value="1"/>
</dbReference>
<dbReference type="InterPro" id="IPR003356">
    <property type="entry name" value="DNA_methylase_A-5"/>
</dbReference>
<dbReference type="InterPro" id="IPR052933">
    <property type="entry name" value="DNA_Protect_Modify"/>
</dbReference>
<dbReference type="GO" id="GO:0016787">
    <property type="term" value="F:hydrolase activity"/>
    <property type="evidence" value="ECO:0007669"/>
    <property type="project" value="InterPro"/>
</dbReference>
<dbReference type="Gene3D" id="3.40.50.150">
    <property type="entry name" value="Vaccinia Virus protein VP39"/>
    <property type="match status" value="1"/>
</dbReference>
<dbReference type="PANTHER" id="PTHR41313">
    <property type="entry name" value="ADENINE-SPECIFIC METHYLTRANSFERASE"/>
    <property type="match status" value="1"/>
</dbReference>
<keyword evidence="1" id="KW-0227">DNA damage</keyword>
<name>A0A7S9VLX6_STRSU</name>
<dbReference type="GO" id="GO:0003677">
    <property type="term" value="F:DNA binding"/>
    <property type="evidence" value="ECO:0007669"/>
    <property type="project" value="InterPro"/>
</dbReference>
<dbReference type="SUPFAM" id="SSF52540">
    <property type="entry name" value="P-loop containing nucleoside triphosphate hydrolases"/>
    <property type="match status" value="2"/>
</dbReference>
<dbReference type="GO" id="GO:0009432">
    <property type="term" value="P:SOS response"/>
    <property type="evidence" value="ECO:0007669"/>
    <property type="project" value="UniProtKB-KW"/>
</dbReference>
<dbReference type="InterPro" id="IPR029063">
    <property type="entry name" value="SAM-dependent_MTases_sf"/>
</dbReference>
<dbReference type="EMBL" id="MW026423">
    <property type="protein sequence ID" value="QPI69511.1"/>
    <property type="molecule type" value="Genomic_DNA"/>
</dbReference>
<protein>
    <submittedName>
        <fullName evidence="3">Snf2 family helicase</fullName>
    </submittedName>
</protein>
<dbReference type="GO" id="GO:0008170">
    <property type="term" value="F:N-methyltransferase activity"/>
    <property type="evidence" value="ECO:0007669"/>
    <property type="project" value="InterPro"/>
</dbReference>